<feature type="transmembrane region" description="Helical" evidence="8">
    <location>
        <begin position="365"/>
        <end position="386"/>
    </location>
</feature>
<dbReference type="Pfam" id="PF00860">
    <property type="entry name" value="Xan_ur_permease"/>
    <property type="match status" value="1"/>
</dbReference>
<keyword evidence="3" id="KW-0813">Transport</keyword>
<reference evidence="9 10" key="1">
    <citation type="journal article" date="2014" name="Nat. Commun.">
        <title>Klebsormidium flaccidum genome reveals primary factors for plant terrestrial adaptation.</title>
        <authorList>
            <person name="Hori K."/>
            <person name="Maruyama F."/>
            <person name="Fujisawa T."/>
            <person name="Togashi T."/>
            <person name="Yamamoto N."/>
            <person name="Seo M."/>
            <person name="Sato S."/>
            <person name="Yamada T."/>
            <person name="Mori H."/>
            <person name="Tajima N."/>
            <person name="Moriyama T."/>
            <person name="Ikeuchi M."/>
            <person name="Watanabe M."/>
            <person name="Wada H."/>
            <person name="Kobayashi K."/>
            <person name="Saito M."/>
            <person name="Masuda T."/>
            <person name="Sasaki-Sekimoto Y."/>
            <person name="Mashiguchi K."/>
            <person name="Awai K."/>
            <person name="Shimojima M."/>
            <person name="Masuda S."/>
            <person name="Iwai M."/>
            <person name="Nobusawa T."/>
            <person name="Narise T."/>
            <person name="Kondo S."/>
            <person name="Saito H."/>
            <person name="Sato R."/>
            <person name="Murakawa M."/>
            <person name="Ihara Y."/>
            <person name="Oshima-Yamada Y."/>
            <person name="Ohtaka K."/>
            <person name="Satoh M."/>
            <person name="Sonobe K."/>
            <person name="Ishii M."/>
            <person name="Ohtani R."/>
            <person name="Kanamori-Sato M."/>
            <person name="Honoki R."/>
            <person name="Miyazaki D."/>
            <person name="Mochizuki H."/>
            <person name="Umetsu J."/>
            <person name="Higashi K."/>
            <person name="Shibata D."/>
            <person name="Kamiya Y."/>
            <person name="Sato N."/>
            <person name="Nakamura Y."/>
            <person name="Tabata S."/>
            <person name="Ida S."/>
            <person name="Kurokawa K."/>
            <person name="Ohta H."/>
        </authorList>
    </citation>
    <scope>NUCLEOTIDE SEQUENCE [LARGE SCALE GENOMIC DNA]</scope>
    <source>
        <strain evidence="9 10">NIES-2285</strain>
    </source>
</reference>
<gene>
    <name evidence="9" type="ORF">KFL_000320420</name>
</gene>
<feature type="transmembrane region" description="Helical" evidence="8">
    <location>
        <begin position="168"/>
        <end position="192"/>
    </location>
</feature>
<feature type="transmembrane region" description="Helical" evidence="8">
    <location>
        <begin position="231"/>
        <end position="255"/>
    </location>
</feature>
<dbReference type="EMBL" id="DF236981">
    <property type="protein sequence ID" value="GAQ79544.1"/>
    <property type="molecule type" value="Genomic_DNA"/>
</dbReference>
<dbReference type="InterPro" id="IPR045018">
    <property type="entry name" value="Azg-like"/>
</dbReference>
<sequence length="510" mass="54682">MGLSAFENAVVANPVSKQLDKFFHISRRKSSIMAELRAGLTLFMTSAYILFLNPLILSAGGLPKGDVLLATAISTGFATGIMGLVANYPWVCSVQLGTNVYFVYQVIKPGTKPEYCPEGSVIPDGGCDGFEIHYNKALAATVLEGIVFTAIALGGFRSSLMKLFPKTVLMAGAAGIGVFISFVGIKSMGVVVQADPPNLVQLNKQFNRCYNDPSNGPTCPWLSMAGLTLTAILTVYHLNGSLLIGILFTTFISWIKWTDTAPQKAVDAPTFQETAGNISFAWGSDSGKLISAFVTFLYLDFIGACITFYSMGTMMDIIDENGDIPNSNKGFLADGLGTVMGGILGTSCLTTYVESAAAVKEGGRTGLCACFCSVLFFLMCFLSPIFTAIPNIATGPILVLIGVLIFNESIIEIEWKDLTEAIPAFLTIIVQPFTSNIAYGAIAGFGAWIIIKLVTFQLHPWQKTWPGGSWATNYLHVQASRSMKMEMGDDTLPTTESDVAKQPPSPPPKV</sequence>
<feature type="transmembrane region" description="Helical" evidence="8">
    <location>
        <begin position="137"/>
        <end position="156"/>
    </location>
</feature>
<comment type="similarity">
    <text evidence="2">Belongs to the nucleobase:cation symporter-2 (NCS2) (TC 2.A.40) family. Azg-like subfamily.</text>
</comment>
<keyword evidence="5 8" id="KW-1133">Transmembrane helix</keyword>
<dbReference type="OMA" id="GMVIKNE"/>
<evidence type="ECO:0000256" key="5">
    <source>
        <dbReference type="ARBA" id="ARBA00022989"/>
    </source>
</evidence>
<dbReference type="STRING" id="105231.A0A1Y1HLR3"/>
<feature type="transmembrane region" description="Helical" evidence="8">
    <location>
        <begin position="392"/>
        <end position="411"/>
    </location>
</feature>
<evidence type="ECO:0000256" key="6">
    <source>
        <dbReference type="ARBA" id="ARBA00023136"/>
    </source>
</evidence>
<dbReference type="OrthoDB" id="431212at2759"/>
<organism evidence="9 10">
    <name type="scientific">Klebsormidium nitens</name>
    <name type="common">Green alga</name>
    <name type="synonym">Ulothrix nitens</name>
    <dbReference type="NCBI Taxonomy" id="105231"/>
    <lineage>
        <taxon>Eukaryota</taxon>
        <taxon>Viridiplantae</taxon>
        <taxon>Streptophyta</taxon>
        <taxon>Klebsormidiophyceae</taxon>
        <taxon>Klebsormidiales</taxon>
        <taxon>Klebsormidiaceae</taxon>
        <taxon>Klebsormidium</taxon>
    </lineage>
</organism>
<feature type="transmembrane region" description="Helical" evidence="8">
    <location>
        <begin position="289"/>
        <end position="311"/>
    </location>
</feature>
<feature type="transmembrane region" description="Helical" evidence="8">
    <location>
        <begin position="331"/>
        <end position="353"/>
    </location>
</feature>
<dbReference type="GO" id="GO:0005345">
    <property type="term" value="F:purine nucleobase transmembrane transporter activity"/>
    <property type="evidence" value="ECO:0000318"/>
    <property type="project" value="GO_Central"/>
</dbReference>
<evidence type="ECO:0000313" key="9">
    <source>
        <dbReference type="EMBL" id="GAQ79544.1"/>
    </source>
</evidence>
<dbReference type="InterPro" id="IPR006043">
    <property type="entry name" value="NCS2"/>
</dbReference>
<evidence type="ECO:0000256" key="2">
    <source>
        <dbReference type="ARBA" id="ARBA00005697"/>
    </source>
</evidence>
<dbReference type="GO" id="GO:0015853">
    <property type="term" value="P:adenine transport"/>
    <property type="evidence" value="ECO:0000318"/>
    <property type="project" value="GO_Central"/>
</dbReference>
<evidence type="ECO:0000256" key="1">
    <source>
        <dbReference type="ARBA" id="ARBA00004141"/>
    </source>
</evidence>
<feature type="transmembrane region" description="Helical" evidence="8">
    <location>
        <begin position="423"/>
        <end position="451"/>
    </location>
</feature>
<dbReference type="PANTHER" id="PTHR43337">
    <property type="entry name" value="XANTHINE/URACIL PERMEASE C887.17-RELATED"/>
    <property type="match status" value="1"/>
</dbReference>
<dbReference type="GO" id="GO:0005886">
    <property type="term" value="C:plasma membrane"/>
    <property type="evidence" value="ECO:0000318"/>
    <property type="project" value="GO_Central"/>
</dbReference>
<feature type="transmembrane region" description="Helical" evidence="8">
    <location>
        <begin position="36"/>
        <end position="55"/>
    </location>
</feature>
<feature type="transmembrane region" description="Helical" evidence="8">
    <location>
        <begin position="67"/>
        <end position="90"/>
    </location>
</feature>
<keyword evidence="10" id="KW-1185">Reference proteome</keyword>
<name>A0A1Y1HLR3_KLENI</name>
<evidence type="ECO:0000256" key="7">
    <source>
        <dbReference type="SAM" id="MobiDB-lite"/>
    </source>
</evidence>
<protein>
    <submittedName>
        <fullName evidence="9">Xanthine uracil vitamin c permease</fullName>
    </submittedName>
</protein>
<evidence type="ECO:0000256" key="8">
    <source>
        <dbReference type="SAM" id="Phobius"/>
    </source>
</evidence>
<evidence type="ECO:0000256" key="4">
    <source>
        <dbReference type="ARBA" id="ARBA00022692"/>
    </source>
</evidence>
<keyword evidence="4 8" id="KW-0812">Transmembrane</keyword>
<dbReference type="AlphaFoldDB" id="A0A1Y1HLR3"/>
<accession>A0A1Y1HLR3</accession>
<feature type="region of interest" description="Disordered" evidence="7">
    <location>
        <begin position="488"/>
        <end position="510"/>
    </location>
</feature>
<dbReference type="Proteomes" id="UP000054558">
    <property type="component" value="Unassembled WGS sequence"/>
</dbReference>
<keyword evidence="6 8" id="KW-0472">Membrane</keyword>
<dbReference type="PANTHER" id="PTHR43337:SF17">
    <property type="entry name" value="XANTHINE URACIL VITAMIN C PERMEASE"/>
    <property type="match status" value="1"/>
</dbReference>
<evidence type="ECO:0000256" key="3">
    <source>
        <dbReference type="ARBA" id="ARBA00022448"/>
    </source>
</evidence>
<evidence type="ECO:0000313" key="10">
    <source>
        <dbReference type="Proteomes" id="UP000054558"/>
    </source>
</evidence>
<comment type="subcellular location">
    <subcellularLocation>
        <location evidence="1">Membrane</location>
        <topology evidence="1">Multi-pass membrane protein</topology>
    </subcellularLocation>
</comment>
<proteinExistence type="inferred from homology"/>
<dbReference type="GO" id="GO:0015854">
    <property type="term" value="P:guanine transport"/>
    <property type="evidence" value="ECO:0000318"/>
    <property type="project" value="GO_Central"/>
</dbReference>